<comment type="caution">
    <text evidence="1">The sequence shown here is derived from an EMBL/GenBank/DDBJ whole genome shotgun (WGS) entry which is preliminary data.</text>
</comment>
<proteinExistence type="predicted"/>
<dbReference type="EMBL" id="MSZS01000008">
    <property type="protein sequence ID" value="PKX90354.1"/>
    <property type="molecule type" value="Genomic_DNA"/>
</dbReference>
<dbReference type="RefSeq" id="XP_024678949.1">
    <property type="nucleotide sequence ID" value="XM_024825892.1"/>
</dbReference>
<evidence type="ECO:0000313" key="1">
    <source>
        <dbReference type="EMBL" id="PKX90354.1"/>
    </source>
</evidence>
<dbReference type="AlphaFoldDB" id="A0A2I1BYB3"/>
<accession>A0A2I1BYB3</accession>
<reference evidence="2" key="1">
    <citation type="journal article" date="2018" name="Proc. Natl. Acad. Sci. U.S.A.">
        <title>Linking secondary metabolites to gene clusters through genome sequencing of six diverse Aspergillus species.</title>
        <authorList>
            <person name="Kaerboelling I."/>
            <person name="Vesth T.C."/>
            <person name="Frisvad J.C."/>
            <person name="Nybo J.L."/>
            <person name="Theobald S."/>
            <person name="Kuo A."/>
            <person name="Bowyer P."/>
            <person name="Matsuda Y."/>
            <person name="Mondo S."/>
            <person name="Lyhne E.K."/>
            <person name="Kogle M.E."/>
            <person name="Clum A."/>
            <person name="Lipzen A."/>
            <person name="Salamov A."/>
            <person name="Ngan C.Y."/>
            <person name="Daum C."/>
            <person name="Chiniquy J."/>
            <person name="Barry K."/>
            <person name="LaButti K."/>
            <person name="Haridas S."/>
            <person name="Simmons B.A."/>
            <person name="Magnuson J.K."/>
            <person name="Mortensen U.H."/>
            <person name="Larsen T.O."/>
            <person name="Grigoriev I.V."/>
            <person name="Baker S.E."/>
            <person name="Andersen M.R."/>
        </authorList>
    </citation>
    <scope>NUCLEOTIDE SEQUENCE [LARGE SCALE GENOMIC DNA]</scope>
    <source>
        <strain evidence="2">IBT 16806</strain>
    </source>
</reference>
<protein>
    <submittedName>
        <fullName evidence="1">Uncharacterized protein</fullName>
    </submittedName>
</protein>
<dbReference type="Proteomes" id="UP000234474">
    <property type="component" value="Unassembled WGS sequence"/>
</dbReference>
<gene>
    <name evidence="1" type="ORF">P174DRAFT_434738</name>
</gene>
<dbReference type="VEuPathDB" id="FungiDB:P174DRAFT_434738"/>
<keyword evidence="2" id="KW-1185">Reference proteome</keyword>
<name>A0A2I1BYB3_ASPN1</name>
<sequence>MSYSPALLPSLLGSLGARVWSHGTPTTYLSTELYTYQQSITSIGKHQNRDTDVPRLLDIPAMKMTKVPLYTMSTRYGAIGARIDGLRYLGLPSETSLTVYPQLIDSIEGYLEIDKPLPGLWGHGYFLMTALVELW</sequence>
<dbReference type="GeneID" id="36533217"/>
<evidence type="ECO:0000313" key="2">
    <source>
        <dbReference type="Proteomes" id="UP000234474"/>
    </source>
</evidence>
<organism evidence="1 2">
    <name type="scientific">Aspergillus novofumigatus (strain IBT 16806)</name>
    <dbReference type="NCBI Taxonomy" id="1392255"/>
    <lineage>
        <taxon>Eukaryota</taxon>
        <taxon>Fungi</taxon>
        <taxon>Dikarya</taxon>
        <taxon>Ascomycota</taxon>
        <taxon>Pezizomycotina</taxon>
        <taxon>Eurotiomycetes</taxon>
        <taxon>Eurotiomycetidae</taxon>
        <taxon>Eurotiales</taxon>
        <taxon>Aspergillaceae</taxon>
        <taxon>Aspergillus</taxon>
        <taxon>Aspergillus subgen. Fumigati</taxon>
    </lineage>
</organism>